<feature type="signal peptide" evidence="1">
    <location>
        <begin position="1"/>
        <end position="19"/>
    </location>
</feature>
<keyword evidence="1" id="KW-0732">Signal</keyword>
<keyword evidence="3" id="KW-1185">Reference proteome</keyword>
<dbReference type="Proteomes" id="UP001139971">
    <property type="component" value="Unassembled WGS sequence"/>
</dbReference>
<reference evidence="2" key="1">
    <citation type="submission" date="2023-02" db="EMBL/GenBank/DDBJ databases">
        <title>Tahibacter soli sp. nov. isolated from soil.</title>
        <authorList>
            <person name="Baek J.H."/>
            <person name="Lee J.K."/>
            <person name="Choi D.G."/>
            <person name="Jeon C.O."/>
        </authorList>
    </citation>
    <scope>NUCLEOTIDE SEQUENCE</scope>
    <source>
        <strain evidence="2">BL</strain>
    </source>
</reference>
<comment type="caution">
    <text evidence="2">The sequence shown here is derived from an EMBL/GenBank/DDBJ whole genome shotgun (WGS) entry which is preliminary data.</text>
</comment>
<sequence>MKRILFALFAVLFSLSAFAARDIKDGNAYVKPSGEDKFLFDGNPLGKNMLMSSLQELKDAGKVTGVVLRNADKANGEQRRLLKVIADYLKINAFVEDGKELKPLGE</sequence>
<protein>
    <submittedName>
        <fullName evidence="2">Uncharacterized protein</fullName>
    </submittedName>
</protein>
<name>A0A9X3YN27_9GAMM</name>
<feature type="chain" id="PRO_5040765056" evidence="1">
    <location>
        <begin position="20"/>
        <end position="106"/>
    </location>
</feature>
<evidence type="ECO:0000313" key="3">
    <source>
        <dbReference type="Proteomes" id="UP001139971"/>
    </source>
</evidence>
<dbReference type="AlphaFoldDB" id="A0A9X3YN27"/>
<evidence type="ECO:0000313" key="2">
    <source>
        <dbReference type="EMBL" id="MDC8015309.1"/>
    </source>
</evidence>
<evidence type="ECO:0000256" key="1">
    <source>
        <dbReference type="SAM" id="SignalP"/>
    </source>
</evidence>
<gene>
    <name evidence="2" type="ORF">OD750_022455</name>
</gene>
<dbReference type="RefSeq" id="WP_263544321.1">
    <property type="nucleotide sequence ID" value="NZ_JAOVZO020000020.1"/>
</dbReference>
<dbReference type="EMBL" id="JAOVZO020000020">
    <property type="protein sequence ID" value="MDC8015309.1"/>
    <property type="molecule type" value="Genomic_DNA"/>
</dbReference>
<organism evidence="2 3">
    <name type="scientific">Tahibacter soli</name>
    <dbReference type="NCBI Taxonomy" id="2983605"/>
    <lineage>
        <taxon>Bacteria</taxon>
        <taxon>Pseudomonadati</taxon>
        <taxon>Pseudomonadota</taxon>
        <taxon>Gammaproteobacteria</taxon>
        <taxon>Lysobacterales</taxon>
        <taxon>Rhodanobacteraceae</taxon>
        <taxon>Tahibacter</taxon>
    </lineage>
</organism>
<accession>A0A9X3YN27</accession>
<proteinExistence type="predicted"/>